<dbReference type="Proteomes" id="UP001328107">
    <property type="component" value="Unassembled WGS sequence"/>
</dbReference>
<dbReference type="AlphaFoldDB" id="A0AAN5CUT1"/>
<gene>
    <name evidence="2" type="ORF">PMAYCL1PPCAC_21546</name>
</gene>
<comment type="caution">
    <text evidence="2">The sequence shown here is derived from an EMBL/GenBank/DDBJ whole genome shotgun (WGS) entry which is preliminary data.</text>
</comment>
<proteinExistence type="predicted"/>
<dbReference type="EMBL" id="BTRK01000005">
    <property type="protein sequence ID" value="GMR51351.1"/>
    <property type="molecule type" value="Genomic_DNA"/>
</dbReference>
<keyword evidence="1" id="KW-1133">Transmembrane helix</keyword>
<name>A0AAN5CUT1_9BILA</name>
<feature type="transmembrane region" description="Helical" evidence="1">
    <location>
        <begin position="37"/>
        <end position="57"/>
    </location>
</feature>
<accession>A0AAN5CUT1</accession>
<evidence type="ECO:0000256" key="1">
    <source>
        <dbReference type="SAM" id="Phobius"/>
    </source>
</evidence>
<keyword evidence="1" id="KW-0472">Membrane</keyword>
<feature type="non-terminal residue" evidence="2">
    <location>
        <position position="1"/>
    </location>
</feature>
<evidence type="ECO:0000313" key="2">
    <source>
        <dbReference type="EMBL" id="GMR51351.1"/>
    </source>
</evidence>
<keyword evidence="3" id="KW-1185">Reference proteome</keyword>
<protein>
    <submittedName>
        <fullName evidence="2">Uncharacterized protein</fullName>
    </submittedName>
</protein>
<organism evidence="2 3">
    <name type="scientific">Pristionchus mayeri</name>
    <dbReference type="NCBI Taxonomy" id="1317129"/>
    <lineage>
        <taxon>Eukaryota</taxon>
        <taxon>Metazoa</taxon>
        <taxon>Ecdysozoa</taxon>
        <taxon>Nematoda</taxon>
        <taxon>Chromadorea</taxon>
        <taxon>Rhabditida</taxon>
        <taxon>Rhabditina</taxon>
        <taxon>Diplogasteromorpha</taxon>
        <taxon>Diplogasteroidea</taxon>
        <taxon>Neodiplogasteridae</taxon>
        <taxon>Pristionchus</taxon>
    </lineage>
</organism>
<feature type="transmembrane region" description="Helical" evidence="1">
    <location>
        <begin position="6"/>
        <end position="25"/>
    </location>
</feature>
<feature type="transmembrane region" description="Helical" evidence="1">
    <location>
        <begin position="241"/>
        <end position="263"/>
    </location>
</feature>
<sequence>ISDLLILFLGIIFFSSVIDSARLMVSKAMGREEEVRPIHYTFLLPSIVLVMAIYNAGYGGNSISRPMEATNYDGLMHDMQSGSRQFVIEPKYLITYKADFDHFLGPPSKPFNMAYSIFERFDKLCTDPSLVSAVFTLDLAAVSAIKGLCTLVRIPTPGYTAGLQAFDDNRYYGMVFGRNFSTHKMVEKTNQVLLRYFREEQMFNLWIPRFAKTYVGNIWGDTREQRMQYSYAPFKYGDLDVLMPIIYALYGVSITVFLLEFIGYHSGFPFVRKCLIKLTAAFDYINVMGVK</sequence>
<keyword evidence="1" id="KW-0812">Transmembrane</keyword>
<evidence type="ECO:0000313" key="3">
    <source>
        <dbReference type="Proteomes" id="UP001328107"/>
    </source>
</evidence>
<reference evidence="3" key="1">
    <citation type="submission" date="2022-10" db="EMBL/GenBank/DDBJ databases">
        <title>Genome assembly of Pristionchus species.</title>
        <authorList>
            <person name="Yoshida K."/>
            <person name="Sommer R.J."/>
        </authorList>
    </citation>
    <scope>NUCLEOTIDE SEQUENCE [LARGE SCALE GENOMIC DNA]</scope>
    <source>
        <strain evidence="3">RS5460</strain>
    </source>
</reference>